<proteinExistence type="predicted"/>
<name>A0ABP7DA69_9ACTN</name>
<organism evidence="2 3">
    <name type="scientific">Nonomuraea antimicrobica</name>
    <dbReference type="NCBI Taxonomy" id="561173"/>
    <lineage>
        <taxon>Bacteria</taxon>
        <taxon>Bacillati</taxon>
        <taxon>Actinomycetota</taxon>
        <taxon>Actinomycetes</taxon>
        <taxon>Streptosporangiales</taxon>
        <taxon>Streptosporangiaceae</taxon>
        <taxon>Nonomuraea</taxon>
    </lineage>
</organism>
<reference evidence="3" key="1">
    <citation type="journal article" date="2019" name="Int. J. Syst. Evol. Microbiol.">
        <title>The Global Catalogue of Microorganisms (GCM) 10K type strain sequencing project: providing services to taxonomists for standard genome sequencing and annotation.</title>
        <authorList>
            <consortium name="The Broad Institute Genomics Platform"/>
            <consortium name="The Broad Institute Genome Sequencing Center for Infectious Disease"/>
            <person name="Wu L."/>
            <person name="Ma J."/>
        </authorList>
    </citation>
    <scope>NUCLEOTIDE SEQUENCE [LARGE SCALE GENOMIC DNA]</scope>
    <source>
        <strain evidence="3">JCM 16904</strain>
    </source>
</reference>
<accession>A0ABP7DA69</accession>
<evidence type="ECO:0000313" key="2">
    <source>
        <dbReference type="EMBL" id="GAA3701373.1"/>
    </source>
</evidence>
<gene>
    <name evidence="2" type="ORF">GCM10022224_079080</name>
</gene>
<comment type="caution">
    <text evidence="2">The sequence shown here is derived from an EMBL/GenBank/DDBJ whole genome shotgun (WGS) entry which is preliminary data.</text>
</comment>
<evidence type="ECO:0000259" key="1">
    <source>
        <dbReference type="Pfam" id="PF20211"/>
    </source>
</evidence>
<evidence type="ECO:0000313" key="3">
    <source>
        <dbReference type="Proteomes" id="UP001500902"/>
    </source>
</evidence>
<dbReference type="InterPro" id="IPR046701">
    <property type="entry name" value="DUF6571"/>
</dbReference>
<dbReference type="Proteomes" id="UP001500902">
    <property type="component" value="Unassembled WGS sequence"/>
</dbReference>
<dbReference type="EMBL" id="BAAAZP010000163">
    <property type="protein sequence ID" value="GAA3701373.1"/>
    <property type="molecule type" value="Genomic_DNA"/>
</dbReference>
<feature type="domain" description="DUF6571" evidence="1">
    <location>
        <begin position="314"/>
        <end position="654"/>
    </location>
</feature>
<dbReference type="Pfam" id="PF20211">
    <property type="entry name" value="DUF6571"/>
    <property type="match status" value="1"/>
</dbReference>
<keyword evidence="3" id="KW-1185">Reference proteome</keyword>
<sequence>MSGAAVGHARQNMPNRSIDADVANPAHTLRAAANRREAIVGMTPPGTGPLSPDYSGLDPELMDTFITTFKSGGDRVGEAAGALRRLLEQARLTTADLQPLAATLLWVDVKLPELRRRAQAARAANAVAPWRTGLLPFDESRLMSQSEARKKGSELAERFRDAKSGPGSFMERPYDDALGILIAELDAHRDDPDFTAAFFAGLGAEGTLGIVGKVRAGMRDPEKAVDVVSRAFGTAVRGGDVVSRGHGDRSGVFTGTDVPGFAKLKNELAQGPGNPGDRSLGWLLRAGDFPPEWLAKVVKAHALTPDSRLQGKEMAGYLDALGNNPAAARLALAAVRKDGVPLSTLLRDLNWRTRREVSSGPEAADAFGRMLAAAAGAYDEKDGAHAPESAKFAFDLMRALPELDNTTPAEQQRGIRSLDLDDATRKHLAEIAGAYATEITEGANVGDANRTQGSAFGPVETVVPGLRPAFRLSPEETYAFVKLFANSPATIAPFEEGMGRLTDRLMTAAAKADGGRGIDNLQRAMRALGYTAGMQFAAERAVQGRLDKEDQAFRELQAARLGFFINVAGAPVALQGQPLWIVMSTVAGNALNELSEVDKTRLDALDDKTRLAALARGRWLVDMLMAGGFRPQVSAADERFNSPPIVDENGRLLPFEKITQSQEALRNLNNWLIANGSGLTDESRIGEAMQRLDVEFRGARDKAMSEATELD</sequence>
<protein>
    <recommendedName>
        <fullName evidence="1">DUF6571 domain-containing protein</fullName>
    </recommendedName>
</protein>